<gene>
    <name evidence="3" type="ORF">Drose_21270</name>
</gene>
<dbReference type="EMBL" id="CP073721">
    <property type="protein sequence ID" value="UWZ33805.1"/>
    <property type="molecule type" value="Genomic_DNA"/>
</dbReference>
<feature type="compositionally biased region" description="Basic and acidic residues" evidence="1">
    <location>
        <begin position="50"/>
        <end position="61"/>
    </location>
</feature>
<feature type="signal peptide" evidence="2">
    <location>
        <begin position="1"/>
        <end position="24"/>
    </location>
</feature>
<keyword evidence="4" id="KW-1185">Reference proteome</keyword>
<feature type="region of interest" description="Disordered" evidence="1">
    <location>
        <begin position="39"/>
        <end position="75"/>
    </location>
</feature>
<accession>A0ABY5YVN5</accession>
<evidence type="ECO:0000256" key="1">
    <source>
        <dbReference type="SAM" id="MobiDB-lite"/>
    </source>
</evidence>
<organism evidence="3 4">
    <name type="scientific">Dactylosporangium roseum</name>
    <dbReference type="NCBI Taxonomy" id="47989"/>
    <lineage>
        <taxon>Bacteria</taxon>
        <taxon>Bacillati</taxon>
        <taxon>Actinomycetota</taxon>
        <taxon>Actinomycetes</taxon>
        <taxon>Micromonosporales</taxon>
        <taxon>Micromonosporaceae</taxon>
        <taxon>Dactylosporangium</taxon>
    </lineage>
</organism>
<dbReference type="Proteomes" id="UP001058271">
    <property type="component" value="Chromosome"/>
</dbReference>
<keyword evidence="2" id="KW-0732">Signal</keyword>
<proteinExistence type="predicted"/>
<protein>
    <recommendedName>
        <fullName evidence="5">Secreted protein</fullName>
    </recommendedName>
</protein>
<name>A0ABY5YVN5_9ACTN</name>
<reference evidence="3" key="1">
    <citation type="submission" date="2021-04" db="EMBL/GenBank/DDBJ databases">
        <title>Biosynthetic gene clusters of Dactylosporangioum roseum.</title>
        <authorList>
            <person name="Hartkoorn R.C."/>
            <person name="Beaudoing E."/>
            <person name="Hot D."/>
            <person name="Moureu S."/>
        </authorList>
    </citation>
    <scope>NUCLEOTIDE SEQUENCE</scope>
    <source>
        <strain evidence="3">NRRL B-16295</strain>
    </source>
</reference>
<dbReference type="RefSeq" id="WP_260723079.1">
    <property type="nucleotide sequence ID" value="NZ_BAAABS010000057.1"/>
</dbReference>
<feature type="chain" id="PRO_5045936431" description="Secreted protein" evidence="2">
    <location>
        <begin position="25"/>
        <end position="298"/>
    </location>
</feature>
<evidence type="ECO:0000313" key="3">
    <source>
        <dbReference type="EMBL" id="UWZ33805.1"/>
    </source>
</evidence>
<evidence type="ECO:0000256" key="2">
    <source>
        <dbReference type="SAM" id="SignalP"/>
    </source>
</evidence>
<evidence type="ECO:0000313" key="4">
    <source>
        <dbReference type="Proteomes" id="UP001058271"/>
    </source>
</evidence>
<sequence>MRTPLKLGAFAAGLAAVFAASVGAGKLAGPTAAPVAEATHDMPAGTGQDTGHDTQGHDTEGHGSGTQGAGAHLPTGLQVTEDGYTLTPLTTTLTPGATQEFRFRVTGPDGGPVTRYAVEHEKELHLIVVRRDLTGYRHLHPERAADGTWTVPLSVAAAGQYRVFADFRPAARAEGLTLGADVAAPGDYRPQPLPQAAHTATVDGYTVRLDGDLHAGTAAKLTFTVSRDGRPVTDLEPYLGASGHLVALREGDLAYLHVHPDGTTFTAEVPSEGKYRLYLDFKHGGTVHTAEFTAATDH</sequence>
<evidence type="ECO:0008006" key="5">
    <source>
        <dbReference type="Google" id="ProtNLM"/>
    </source>
</evidence>